<organism evidence="4 5">
    <name type="scientific">Junco hyemalis</name>
    <name type="common">Dark-eyed junco</name>
    <dbReference type="NCBI Taxonomy" id="40217"/>
    <lineage>
        <taxon>Eukaryota</taxon>
        <taxon>Metazoa</taxon>
        <taxon>Chordata</taxon>
        <taxon>Craniata</taxon>
        <taxon>Vertebrata</taxon>
        <taxon>Euteleostomi</taxon>
        <taxon>Archelosauria</taxon>
        <taxon>Archosauria</taxon>
        <taxon>Dinosauria</taxon>
        <taxon>Saurischia</taxon>
        <taxon>Theropoda</taxon>
        <taxon>Coelurosauria</taxon>
        <taxon>Aves</taxon>
        <taxon>Neognathae</taxon>
        <taxon>Neoaves</taxon>
        <taxon>Telluraves</taxon>
        <taxon>Australaves</taxon>
        <taxon>Passeriformes</taxon>
        <taxon>Passerellidae</taxon>
        <taxon>Junco</taxon>
    </lineage>
</organism>
<evidence type="ECO:0000259" key="3">
    <source>
        <dbReference type="Pfam" id="PF00804"/>
    </source>
</evidence>
<dbReference type="GO" id="GO:0016020">
    <property type="term" value="C:membrane"/>
    <property type="evidence" value="ECO:0007669"/>
    <property type="project" value="InterPro"/>
</dbReference>
<feature type="domain" description="Syntaxin N-terminal" evidence="3">
    <location>
        <begin position="59"/>
        <end position="124"/>
    </location>
</feature>
<keyword evidence="5" id="KW-1185">Reference proteome</keyword>
<dbReference type="AlphaFoldDB" id="A0A8C5ITP7"/>
<evidence type="ECO:0000313" key="4">
    <source>
        <dbReference type="Ensembl" id="ENSJHYP00000007038.1"/>
    </source>
</evidence>
<feature type="region of interest" description="Disordered" evidence="2">
    <location>
        <begin position="379"/>
        <end position="424"/>
    </location>
</feature>
<feature type="region of interest" description="Disordered" evidence="2">
    <location>
        <begin position="1"/>
        <end position="36"/>
    </location>
</feature>
<dbReference type="InterPro" id="IPR006011">
    <property type="entry name" value="Syntaxin_N"/>
</dbReference>
<dbReference type="Pfam" id="PF00804">
    <property type="entry name" value="Syntaxin"/>
    <property type="match status" value="1"/>
</dbReference>
<reference evidence="4" key="2">
    <citation type="submission" date="2025-09" db="UniProtKB">
        <authorList>
            <consortium name="Ensembl"/>
        </authorList>
    </citation>
    <scope>IDENTIFICATION</scope>
</reference>
<protein>
    <recommendedName>
        <fullName evidence="3">Syntaxin N-terminal domain-containing protein</fullName>
    </recommendedName>
</protein>
<feature type="region of interest" description="Disordered" evidence="2">
    <location>
        <begin position="172"/>
        <end position="210"/>
    </location>
</feature>
<dbReference type="Ensembl" id="ENSJHYT00000008610.1">
    <property type="protein sequence ID" value="ENSJHYP00000007038.1"/>
    <property type="gene ID" value="ENSJHYG00000005663.1"/>
</dbReference>
<name>A0A8C5ITP7_JUNHY</name>
<dbReference type="CDD" id="cd00179">
    <property type="entry name" value="SynN"/>
    <property type="match status" value="1"/>
</dbReference>
<evidence type="ECO:0000256" key="1">
    <source>
        <dbReference type="SAM" id="Coils"/>
    </source>
</evidence>
<dbReference type="SUPFAM" id="SSF47661">
    <property type="entry name" value="t-snare proteins"/>
    <property type="match status" value="1"/>
</dbReference>
<accession>A0A8C5ITP7</accession>
<feature type="compositionally biased region" description="Pro residues" evidence="2">
    <location>
        <begin position="1"/>
        <end position="12"/>
    </location>
</feature>
<dbReference type="GO" id="GO:0016192">
    <property type="term" value="P:vesicle-mediated transport"/>
    <property type="evidence" value="ECO:0007669"/>
    <property type="project" value="InterPro"/>
</dbReference>
<dbReference type="Gene3D" id="1.20.58.70">
    <property type="match status" value="1"/>
</dbReference>
<dbReference type="InterPro" id="IPR010989">
    <property type="entry name" value="SNARE"/>
</dbReference>
<evidence type="ECO:0000256" key="2">
    <source>
        <dbReference type="SAM" id="MobiDB-lite"/>
    </source>
</evidence>
<feature type="compositionally biased region" description="Basic and acidic residues" evidence="2">
    <location>
        <begin position="172"/>
        <end position="183"/>
    </location>
</feature>
<dbReference type="Proteomes" id="UP000694408">
    <property type="component" value="Unplaced"/>
</dbReference>
<proteinExistence type="predicted"/>
<reference evidence="4" key="1">
    <citation type="submission" date="2025-08" db="UniProtKB">
        <authorList>
            <consortium name="Ensembl"/>
        </authorList>
    </citation>
    <scope>IDENTIFICATION</scope>
</reference>
<keyword evidence="1" id="KW-0175">Coiled coil</keyword>
<sequence>MSPPVPPQPMAAPPVSLSPPGGIWGRWQGTGSPLSTVSLQKQDADDEEELEIAVDNTAFMDEFFSEIEETRQNIDKISENVEEAKKLYSIILSAPIPEQKTKDDLEQLTTDIKKMANSVRNKLKSEWPCPHRHVMGVPVPPWHSGTMGAGSGEGSWWAEVCLSPGMERNIEQDEARSSADLRIRKSQVSSSPQPVSPRPTLSPTGWGCGMSRGPQQHSVIPAFVSLCPVPNSLSCHPVLGHATSRVPWVSCHCPPSQCFFLSMLGPGTQHAQSVTDVTSHPHLSPSSCPLGSVTPLSSLLSPVRVAHGDMPCLGCSIFPSPGPGPVPQCHTIPRTRSSPSVSHHALGVPVPTLTPLSLFPALGAVPQVCGCHDQVQRGAGGFPGAEQGPDPAPAGNHRQEHDGRGAGGDAGEWEPLHLHLGGEP</sequence>
<feature type="coiled-coil region" evidence="1">
    <location>
        <begin position="60"/>
        <end position="87"/>
    </location>
</feature>
<evidence type="ECO:0000313" key="5">
    <source>
        <dbReference type="Proteomes" id="UP000694408"/>
    </source>
</evidence>
<feature type="compositionally biased region" description="Basic and acidic residues" evidence="2">
    <location>
        <begin position="414"/>
        <end position="424"/>
    </location>
</feature>